<reference evidence="1" key="1">
    <citation type="journal article" date="2011" name="Environ. Microbiol.">
        <title>Genomic insights into the metabolic potential of the polycyclic aromatic hydrocarbon degrading sulfate-reducing Deltaproteobacterium N47.</title>
        <authorList>
            <person name="Bergmann F."/>
            <person name="Selesi D."/>
            <person name="Weinmaier T."/>
            <person name="Tischler P."/>
            <person name="Rattei T."/>
            <person name="Meckenstock R.U."/>
        </authorList>
    </citation>
    <scope>NUCLEOTIDE SEQUENCE</scope>
</reference>
<dbReference type="AlphaFoldDB" id="E1YMS7"/>
<protein>
    <submittedName>
        <fullName evidence="1">Uncharacterized protein</fullName>
    </submittedName>
</protein>
<sequence length="53" mass="5999">MLFHAQGLSFSTLPKIYIKTVNSEEALDIVLNKHAEISSVRLSFCMLYGIKKL</sequence>
<organism evidence="1">
    <name type="scientific">uncultured Desulfobacterium sp</name>
    <dbReference type="NCBI Taxonomy" id="201089"/>
    <lineage>
        <taxon>Bacteria</taxon>
        <taxon>Pseudomonadati</taxon>
        <taxon>Thermodesulfobacteriota</taxon>
        <taxon>Desulfobacteria</taxon>
        <taxon>Desulfobacterales</taxon>
        <taxon>Desulfobacteriaceae</taxon>
        <taxon>Desulfobacterium</taxon>
        <taxon>environmental samples</taxon>
    </lineage>
</organism>
<dbReference type="EMBL" id="FR695879">
    <property type="protein sequence ID" value="CBX31871.1"/>
    <property type="molecule type" value="Genomic_DNA"/>
</dbReference>
<proteinExistence type="predicted"/>
<name>E1YMS7_9BACT</name>
<gene>
    <name evidence="1" type="ORF">N47_N26960</name>
</gene>
<evidence type="ECO:0000313" key="1">
    <source>
        <dbReference type="EMBL" id="CBX31871.1"/>
    </source>
</evidence>
<accession>E1YMS7</accession>